<dbReference type="Proteomes" id="UP001501570">
    <property type="component" value="Unassembled WGS sequence"/>
</dbReference>
<comment type="caution">
    <text evidence="2">The sequence shown here is derived from an EMBL/GenBank/DDBJ whole genome shotgun (WGS) entry which is preliminary data.</text>
</comment>
<sequence length="92" mass="10048">MALRRSPVRVSTIGPPDRSNPSPTNCEANAGCPFMRVGRRRIRGRAMIYIADDVALDAPAGRLTGSREFLGPFAEQVLIRAELIAGRPVRCQ</sequence>
<keyword evidence="3" id="KW-1185">Reference proteome</keyword>
<evidence type="ECO:0000313" key="2">
    <source>
        <dbReference type="EMBL" id="GAA5180402.1"/>
    </source>
</evidence>
<evidence type="ECO:0000256" key="1">
    <source>
        <dbReference type="SAM" id="MobiDB-lite"/>
    </source>
</evidence>
<accession>A0ABP9RLK6</accession>
<proteinExistence type="predicted"/>
<organism evidence="2 3">
    <name type="scientific">Rugosimonospora acidiphila</name>
    <dbReference type="NCBI Taxonomy" id="556531"/>
    <lineage>
        <taxon>Bacteria</taxon>
        <taxon>Bacillati</taxon>
        <taxon>Actinomycetota</taxon>
        <taxon>Actinomycetes</taxon>
        <taxon>Micromonosporales</taxon>
        <taxon>Micromonosporaceae</taxon>
        <taxon>Rugosimonospora</taxon>
    </lineage>
</organism>
<protein>
    <submittedName>
        <fullName evidence="2">Uncharacterized protein</fullName>
    </submittedName>
</protein>
<name>A0ABP9RLK6_9ACTN</name>
<gene>
    <name evidence="2" type="ORF">GCM10023322_12620</name>
</gene>
<feature type="region of interest" description="Disordered" evidence="1">
    <location>
        <begin position="1"/>
        <end position="26"/>
    </location>
</feature>
<dbReference type="EMBL" id="BAABJQ010000003">
    <property type="protein sequence ID" value="GAA5180402.1"/>
    <property type="molecule type" value="Genomic_DNA"/>
</dbReference>
<reference evidence="3" key="1">
    <citation type="journal article" date="2019" name="Int. J. Syst. Evol. Microbiol.">
        <title>The Global Catalogue of Microorganisms (GCM) 10K type strain sequencing project: providing services to taxonomists for standard genome sequencing and annotation.</title>
        <authorList>
            <consortium name="The Broad Institute Genomics Platform"/>
            <consortium name="The Broad Institute Genome Sequencing Center for Infectious Disease"/>
            <person name="Wu L."/>
            <person name="Ma J."/>
        </authorList>
    </citation>
    <scope>NUCLEOTIDE SEQUENCE [LARGE SCALE GENOMIC DNA]</scope>
    <source>
        <strain evidence="3">JCM 18304</strain>
    </source>
</reference>
<evidence type="ECO:0000313" key="3">
    <source>
        <dbReference type="Proteomes" id="UP001501570"/>
    </source>
</evidence>